<name>A0ACD4QAC3_9CAUD</name>
<protein>
    <submittedName>
        <fullName evidence="1">Uncharacterized protein</fullName>
    </submittedName>
</protein>
<reference evidence="1" key="1">
    <citation type="submission" date="2013-05" db="EMBL/GenBank/DDBJ databases">
        <authorList>
            <person name="Govender V.S."/>
            <person name="Mchunu L.V."/>
            <person name="Naicker R.N."/>
            <person name="Sha K.I."/>
            <person name="Zinyembe F."/>
            <person name="Pillay B."/>
            <person name="Larsen M.H."/>
            <person name="Rubin E.J."/>
            <person name="Kasprowicz V.O."/>
            <person name="Bishai W.R."/>
            <person name="Bowman C.A."/>
            <person name="Russell D.A."/>
            <person name="Jacobs-Sera D."/>
            <person name="Hendrix R.W."/>
            <person name="Hatfull G.F."/>
        </authorList>
    </citation>
    <scope>NUCLEOTIDE SEQUENCE</scope>
</reference>
<dbReference type="Proteomes" id="UP000015553">
    <property type="component" value="Segment"/>
</dbReference>
<evidence type="ECO:0000313" key="1">
    <source>
        <dbReference type="EMBL" id="WEV84103.1"/>
    </source>
</evidence>
<keyword evidence="2" id="KW-1185">Reference proteome</keyword>
<organism evidence="1 2">
    <name type="scientific">Mycobacterium phage Muddy</name>
    <dbReference type="NCBI Taxonomy" id="1340829"/>
    <lineage>
        <taxon>Viruses</taxon>
        <taxon>Duplodnaviria</taxon>
        <taxon>Heunggongvirae</taxon>
        <taxon>Uroviricota</taxon>
        <taxon>Caudoviricetes</taxon>
        <taxon>Mapvirus</taxon>
        <taxon>Mapvirus muddy</taxon>
    </lineage>
</organism>
<accession>A0ACD4QAC3</accession>
<gene>
    <name evidence="1" type="primary">59</name>
    <name evidence="1" type="ORF">PBI_MUDDY_59</name>
</gene>
<proteinExistence type="predicted"/>
<dbReference type="EMBL" id="KF024728">
    <property type="protein sequence ID" value="WEV84103.1"/>
    <property type="molecule type" value="Genomic_DNA"/>
</dbReference>
<evidence type="ECO:0000313" key="2">
    <source>
        <dbReference type="Proteomes" id="UP000015553"/>
    </source>
</evidence>
<sequence>MAPVIQGPIREGVYAPLGFPPAHQPSSGATQSLIDDLRAHYGPLGNVVPVITWRMHPLVMRLYGGLPRHLDHSYLFVTPLVGPLLDLVWYVQGVVPGGHPDWELSNGSYYIYHKALERFR</sequence>